<dbReference type="NCBIfam" id="TIGR03758">
    <property type="entry name" value="conj_TIGR03758"/>
    <property type="match status" value="1"/>
</dbReference>
<feature type="transmembrane region" description="Helical" evidence="1">
    <location>
        <begin position="54"/>
        <end position="73"/>
    </location>
</feature>
<evidence type="ECO:0000313" key="2">
    <source>
        <dbReference type="EMBL" id="KEZ76693.1"/>
    </source>
</evidence>
<comment type="caution">
    <text evidence="2">The sequence shown here is derived from an EMBL/GenBank/DDBJ whole genome shotgun (WGS) entry which is preliminary data.</text>
</comment>
<dbReference type="Pfam" id="PF11660">
    <property type="entry name" value="DUF3262"/>
    <property type="match status" value="1"/>
</dbReference>
<reference evidence="2 3" key="1">
    <citation type="submission" date="2013-03" db="EMBL/GenBank/DDBJ databases">
        <title>Salinisphaera hydrothermalis C41B8 Genome Sequencing.</title>
        <authorList>
            <person name="Li C."/>
            <person name="Lai Q."/>
            <person name="Shao Z."/>
        </authorList>
    </citation>
    <scope>NUCLEOTIDE SEQUENCE [LARGE SCALE GENOMIC DNA]</scope>
    <source>
        <strain evidence="2 3">C41B8</strain>
    </source>
</reference>
<evidence type="ECO:0000256" key="1">
    <source>
        <dbReference type="SAM" id="Phobius"/>
    </source>
</evidence>
<dbReference type="InterPro" id="IPR021676">
    <property type="entry name" value="DUF3262"/>
</dbReference>
<organism evidence="2 3">
    <name type="scientific">Salinisphaera hydrothermalis (strain C41B8)</name>
    <dbReference type="NCBI Taxonomy" id="1304275"/>
    <lineage>
        <taxon>Bacteria</taxon>
        <taxon>Pseudomonadati</taxon>
        <taxon>Pseudomonadota</taxon>
        <taxon>Gammaproteobacteria</taxon>
        <taxon>Salinisphaerales</taxon>
        <taxon>Salinisphaeraceae</taxon>
        <taxon>Salinisphaera</taxon>
    </lineage>
</organism>
<keyword evidence="1" id="KW-1133">Transmembrane helix</keyword>
<sequence length="74" mass="8133">MNPATAFAAGSGLSISKLAFLISGVACVAVLFWGAWALLSLWRGWARTRVTEDTFLIAMVRILFLVLFITWIVT</sequence>
<keyword evidence="1" id="KW-0812">Transmembrane</keyword>
<keyword evidence="1" id="KW-0472">Membrane</keyword>
<dbReference type="STRING" id="1304275.C41B8_13800"/>
<dbReference type="OrthoDB" id="6184156at2"/>
<protein>
    <recommendedName>
        <fullName evidence="4">Integrating conjugative element protein</fullName>
    </recommendedName>
</protein>
<evidence type="ECO:0008006" key="4">
    <source>
        <dbReference type="Google" id="ProtNLM"/>
    </source>
</evidence>
<dbReference type="Proteomes" id="UP000028302">
    <property type="component" value="Unassembled WGS sequence"/>
</dbReference>
<gene>
    <name evidence="2" type="ORF">C41B8_13800</name>
</gene>
<evidence type="ECO:0000313" key="3">
    <source>
        <dbReference type="Proteomes" id="UP000028302"/>
    </source>
</evidence>
<accession>A0A084IJ09</accession>
<keyword evidence="3" id="KW-1185">Reference proteome</keyword>
<feature type="transmembrane region" description="Helical" evidence="1">
    <location>
        <begin position="20"/>
        <end position="42"/>
    </location>
</feature>
<name>A0A084IJ09_SALHC</name>
<proteinExistence type="predicted"/>
<dbReference type="RefSeq" id="WP_037339333.1">
    <property type="nucleotide sequence ID" value="NZ_APNK01000024.1"/>
</dbReference>
<dbReference type="EMBL" id="APNK01000024">
    <property type="protein sequence ID" value="KEZ76693.1"/>
    <property type="molecule type" value="Genomic_DNA"/>
</dbReference>
<dbReference type="AlphaFoldDB" id="A0A084IJ09"/>